<sequence length="76" mass="8132">MDAAAKGQRDDDVYVCDPSGERGFTPRGGNCVAINDRRSEGKPVGGSGPGGNKFHRAEKSCGRNRDVGRSVSLWYC</sequence>
<name>A0A915I5C8_ROMCU</name>
<accession>A0A915I5C8</accession>
<dbReference type="WBParaSite" id="nRc.2.0.1.t08594-RA">
    <property type="protein sequence ID" value="nRc.2.0.1.t08594-RA"/>
    <property type="gene ID" value="nRc.2.0.1.g08594"/>
</dbReference>
<reference evidence="3" key="1">
    <citation type="submission" date="2022-11" db="UniProtKB">
        <authorList>
            <consortium name="WormBaseParasite"/>
        </authorList>
    </citation>
    <scope>IDENTIFICATION</scope>
</reference>
<feature type="region of interest" description="Disordered" evidence="1">
    <location>
        <begin position="1"/>
        <end position="58"/>
    </location>
</feature>
<organism evidence="2 3">
    <name type="scientific">Romanomermis culicivorax</name>
    <name type="common">Nematode worm</name>
    <dbReference type="NCBI Taxonomy" id="13658"/>
    <lineage>
        <taxon>Eukaryota</taxon>
        <taxon>Metazoa</taxon>
        <taxon>Ecdysozoa</taxon>
        <taxon>Nematoda</taxon>
        <taxon>Enoplea</taxon>
        <taxon>Dorylaimia</taxon>
        <taxon>Mermithida</taxon>
        <taxon>Mermithoidea</taxon>
        <taxon>Mermithidae</taxon>
        <taxon>Romanomermis</taxon>
    </lineage>
</organism>
<dbReference type="AlphaFoldDB" id="A0A915I5C8"/>
<keyword evidence="2" id="KW-1185">Reference proteome</keyword>
<dbReference type="Proteomes" id="UP000887565">
    <property type="component" value="Unplaced"/>
</dbReference>
<proteinExistence type="predicted"/>
<protein>
    <submittedName>
        <fullName evidence="3">Uncharacterized protein</fullName>
    </submittedName>
</protein>
<evidence type="ECO:0000313" key="3">
    <source>
        <dbReference type="WBParaSite" id="nRc.2.0.1.t08594-RA"/>
    </source>
</evidence>
<evidence type="ECO:0000256" key="1">
    <source>
        <dbReference type="SAM" id="MobiDB-lite"/>
    </source>
</evidence>
<evidence type="ECO:0000313" key="2">
    <source>
        <dbReference type="Proteomes" id="UP000887565"/>
    </source>
</evidence>